<evidence type="ECO:0000313" key="12">
    <source>
        <dbReference type="EMBL" id="SMX34006.1"/>
    </source>
</evidence>
<evidence type="ECO:0000256" key="7">
    <source>
        <dbReference type="ARBA" id="ARBA00023004"/>
    </source>
</evidence>
<dbReference type="RefSeq" id="WP_176432421.1">
    <property type="nucleotide sequence ID" value="NZ_FXYG01000001.1"/>
</dbReference>
<dbReference type="InterPro" id="IPR017938">
    <property type="entry name" value="Riboflavin_synthase-like_b-brl"/>
</dbReference>
<dbReference type="CDD" id="cd00207">
    <property type="entry name" value="fer2"/>
    <property type="match status" value="1"/>
</dbReference>
<protein>
    <submittedName>
        <fullName evidence="12">1,2-phenylacetyl-CoA epoxidase, subunit E</fullName>
        <ecNumber evidence="12">1.-.-.-</ecNumber>
    </submittedName>
</protein>
<evidence type="ECO:0000259" key="10">
    <source>
        <dbReference type="PROSITE" id="PS51085"/>
    </source>
</evidence>
<reference evidence="13" key="1">
    <citation type="submission" date="2017-05" db="EMBL/GenBank/DDBJ databases">
        <authorList>
            <person name="Rodrigo-Torres L."/>
            <person name="Arahal R. D."/>
            <person name="Lucena T."/>
        </authorList>
    </citation>
    <scope>NUCLEOTIDE SEQUENCE [LARGE SCALE GENOMIC DNA]</scope>
    <source>
        <strain evidence="13">CECT 8715</strain>
    </source>
</reference>
<dbReference type="GO" id="GO:0050660">
    <property type="term" value="F:flavin adenine dinucleotide binding"/>
    <property type="evidence" value="ECO:0007669"/>
    <property type="project" value="TreeGrafter"/>
</dbReference>
<dbReference type="SUPFAM" id="SSF54292">
    <property type="entry name" value="2Fe-2S ferredoxin-like"/>
    <property type="match status" value="1"/>
</dbReference>
<feature type="domain" description="FAD-binding FR-type" evidence="11">
    <location>
        <begin position="3"/>
        <end position="107"/>
    </location>
</feature>
<dbReference type="PANTHER" id="PTHR47354:SF8">
    <property type="entry name" value="1,2-PHENYLACETYL-COA EPOXIDASE, SUBUNIT E"/>
    <property type="match status" value="1"/>
</dbReference>
<dbReference type="AlphaFoldDB" id="A0A238JWA3"/>
<dbReference type="InterPro" id="IPR001433">
    <property type="entry name" value="OxRdtase_FAD/NAD-bd"/>
</dbReference>
<comment type="cofactor">
    <cofactor evidence="1">
        <name>FAD</name>
        <dbReference type="ChEBI" id="CHEBI:57692"/>
    </cofactor>
</comment>
<name>A0A238JWA3_9RHOB</name>
<evidence type="ECO:0000256" key="1">
    <source>
        <dbReference type="ARBA" id="ARBA00001974"/>
    </source>
</evidence>
<dbReference type="PROSITE" id="PS00197">
    <property type="entry name" value="2FE2S_FER_1"/>
    <property type="match status" value="1"/>
</dbReference>
<dbReference type="EMBL" id="FXYG01000001">
    <property type="protein sequence ID" value="SMX34006.1"/>
    <property type="molecule type" value="Genomic_DNA"/>
</dbReference>
<dbReference type="Proteomes" id="UP000202485">
    <property type="component" value="Unassembled WGS sequence"/>
</dbReference>
<evidence type="ECO:0000256" key="2">
    <source>
        <dbReference type="ARBA" id="ARBA00022630"/>
    </source>
</evidence>
<keyword evidence="6 12" id="KW-0560">Oxidoreductase</keyword>
<dbReference type="CDD" id="cd06214">
    <property type="entry name" value="PA_degradation_oxidoreductase_like"/>
    <property type="match status" value="1"/>
</dbReference>
<evidence type="ECO:0000256" key="9">
    <source>
        <dbReference type="ARBA" id="ARBA00034078"/>
    </source>
</evidence>
<dbReference type="Pfam" id="PF00175">
    <property type="entry name" value="NAD_binding_1"/>
    <property type="match status" value="1"/>
</dbReference>
<feature type="domain" description="2Fe-2S ferredoxin-type" evidence="10">
    <location>
        <begin position="263"/>
        <end position="353"/>
    </location>
</feature>
<keyword evidence="2" id="KW-0285">Flavoprotein</keyword>
<keyword evidence="8" id="KW-0411">Iron-sulfur</keyword>
<dbReference type="PANTHER" id="PTHR47354">
    <property type="entry name" value="NADH OXIDOREDUCTASE HCR"/>
    <property type="match status" value="1"/>
</dbReference>
<keyword evidence="3" id="KW-0001">2Fe-2S</keyword>
<dbReference type="GO" id="GO:0051537">
    <property type="term" value="F:2 iron, 2 sulfur cluster binding"/>
    <property type="evidence" value="ECO:0007669"/>
    <property type="project" value="UniProtKB-KW"/>
</dbReference>
<dbReference type="PRINTS" id="PR00371">
    <property type="entry name" value="FPNCR"/>
</dbReference>
<organism evidence="12 13">
    <name type="scientific">Ruegeria arenilitoris</name>
    <dbReference type="NCBI Taxonomy" id="1173585"/>
    <lineage>
        <taxon>Bacteria</taxon>
        <taxon>Pseudomonadati</taxon>
        <taxon>Pseudomonadota</taxon>
        <taxon>Alphaproteobacteria</taxon>
        <taxon>Rhodobacterales</taxon>
        <taxon>Roseobacteraceae</taxon>
        <taxon>Ruegeria</taxon>
    </lineage>
</organism>
<evidence type="ECO:0000259" key="11">
    <source>
        <dbReference type="PROSITE" id="PS51384"/>
    </source>
</evidence>
<dbReference type="PROSITE" id="PS51384">
    <property type="entry name" value="FAD_FR"/>
    <property type="match status" value="1"/>
</dbReference>
<dbReference type="InterPro" id="IPR001041">
    <property type="entry name" value="2Fe-2S_ferredoxin-type"/>
</dbReference>
<keyword evidence="13" id="KW-1185">Reference proteome</keyword>
<evidence type="ECO:0000256" key="8">
    <source>
        <dbReference type="ARBA" id="ARBA00023014"/>
    </source>
</evidence>
<dbReference type="InterPro" id="IPR050415">
    <property type="entry name" value="MRET"/>
</dbReference>
<evidence type="ECO:0000256" key="5">
    <source>
        <dbReference type="ARBA" id="ARBA00022827"/>
    </source>
</evidence>
<evidence type="ECO:0000256" key="6">
    <source>
        <dbReference type="ARBA" id="ARBA00023002"/>
    </source>
</evidence>
<proteinExistence type="predicted"/>
<dbReference type="InterPro" id="IPR006058">
    <property type="entry name" value="2Fe2S_fd_BS"/>
</dbReference>
<evidence type="ECO:0000256" key="3">
    <source>
        <dbReference type="ARBA" id="ARBA00022714"/>
    </source>
</evidence>
<dbReference type="SUPFAM" id="SSF63380">
    <property type="entry name" value="Riboflavin synthase domain-like"/>
    <property type="match status" value="1"/>
</dbReference>
<keyword evidence="5" id="KW-0274">FAD</keyword>
<accession>A0A238JWA3</accession>
<dbReference type="GO" id="GO:0046872">
    <property type="term" value="F:metal ion binding"/>
    <property type="evidence" value="ECO:0007669"/>
    <property type="project" value="UniProtKB-KW"/>
</dbReference>
<dbReference type="InterPro" id="IPR017927">
    <property type="entry name" value="FAD-bd_FR_type"/>
</dbReference>
<dbReference type="Gene3D" id="3.40.50.80">
    <property type="entry name" value="Nucleotide-binding domain of ferredoxin-NADP reductase (FNR) module"/>
    <property type="match status" value="1"/>
</dbReference>
<dbReference type="GO" id="GO:0016491">
    <property type="term" value="F:oxidoreductase activity"/>
    <property type="evidence" value="ECO:0007669"/>
    <property type="project" value="UniProtKB-KW"/>
</dbReference>
<sequence length="353" mass="38380">MTRKFFPLSVAEIRPEIGGEATTVVLDVPPALTELFRWSAGQHLTLRFGLSGKGQRRCYTISNPPNEALRITVKRLSGGLVSNHIGDTLRAGDTVEAMPPFGRFTLEPKTTARRTHYFFGAGSGLTPLYAMIRAVIDHEPHSVAHLIYGNRSENEILFRETLDTLVEANPYRFTLRHVLSARSLLSWFSPWRTGRVDADAIKAAIDETPPIAQDVQYWICGPGSMNADVRAALNALDVPDARIHMESFGANPAQDTNQSGMAATARVTLDGETRDVPIEAGQTILEATIAAGLAPPFSCQSGVCGACRAIRTEGQVQMRAHMALDQNDIASGEVLTCQAVPKSKELAVQFPNT</sequence>
<dbReference type="PRINTS" id="PR00406">
    <property type="entry name" value="CYTB5RDTASE"/>
</dbReference>
<dbReference type="EC" id="1.-.-.-" evidence="12"/>
<dbReference type="InterPro" id="IPR008333">
    <property type="entry name" value="Cbr1-like_FAD-bd_dom"/>
</dbReference>
<gene>
    <name evidence="12" type="primary">paaE_1</name>
    <name evidence="12" type="ORF">RUA8715_00286</name>
</gene>
<evidence type="ECO:0000256" key="4">
    <source>
        <dbReference type="ARBA" id="ARBA00022723"/>
    </source>
</evidence>
<keyword evidence="7" id="KW-0408">Iron</keyword>
<dbReference type="InterPro" id="IPR001709">
    <property type="entry name" value="Flavoprot_Pyr_Nucl_cyt_Rdtase"/>
</dbReference>
<evidence type="ECO:0000313" key="13">
    <source>
        <dbReference type="Proteomes" id="UP000202485"/>
    </source>
</evidence>
<keyword evidence="4" id="KW-0479">Metal-binding</keyword>
<dbReference type="SUPFAM" id="SSF52343">
    <property type="entry name" value="Ferredoxin reductase-like, C-terminal NADP-linked domain"/>
    <property type="match status" value="1"/>
</dbReference>
<comment type="cofactor">
    <cofactor evidence="9">
        <name>[2Fe-2S] cluster</name>
        <dbReference type="ChEBI" id="CHEBI:190135"/>
    </cofactor>
</comment>
<dbReference type="InterPro" id="IPR039261">
    <property type="entry name" value="FNR_nucleotide-bd"/>
</dbReference>
<dbReference type="InterPro" id="IPR036010">
    <property type="entry name" value="2Fe-2S_ferredoxin-like_sf"/>
</dbReference>
<dbReference type="Gene3D" id="2.40.30.10">
    <property type="entry name" value="Translation factors"/>
    <property type="match status" value="1"/>
</dbReference>
<dbReference type="InterPro" id="IPR012675">
    <property type="entry name" value="Beta-grasp_dom_sf"/>
</dbReference>
<dbReference type="Gene3D" id="3.10.20.30">
    <property type="match status" value="1"/>
</dbReference>
<dbReference type="PROSITE" id="PS51085">
    <property type="entry name" value="2FE2S_FER_2"/>
    <property type="match status" value="1"/>
</dbReference>
<dbReference type="Pfam" id="PF00970">
    <property type="entry name" value="FAD_binding_6"/>
    <property type="match status" value="1"/>
</dbReference>
<dbReference type="Pfam" id="PF00111">
    <property type="entry name" value="Fer2"/>
    <property type="match status" value="1"/>
</dbReference>